<reference evidence="6" key="1">
    <citation type="submission" date="2021-03" db="EMBL/GenBank/DDBJ databases">
        <authorList>
            <person name="Li Z."/>
            <person name="Yang C."/>
        </authorList>
    </citation>
    <scope>NUCLEOTIDE SEQUENCE</scope>
    <source>
        <strain evidence="6">Dzin_1.0</strain>
        <tissue evidence="6">Leaf</tissue>
    </source>
</reference>
<proteinExistence type="inferred from homology"/>
<dbReference type="InterPro" id="IPR036426">
    <property type="entry name" value="Bulb-type_lectin_dom_sf"/>
</dbReference>
<name>A0A9D5CA83_9LILI</name>
<sequence length="403" mass="43373">MNSFTSPIIFFLSSSLLLLPTISTTPSGTIQRTTKQLILATIPPNSDQLSSPFLSSPSGKYTAYLIRHDTAPGAGGFGNDFCYVQVQDTSSGESVWESECAPASNENTCTLVFDDKGLEVFDGSNPIWDTGAESADDNPLEMLEMVDEGDMRIRDQLGELAWKASDDPRANQGCGLPGSAGLAPARPPFAEPIGGGRNLPFGQQPQQQSSGGVFNGEISQGMGVNGQPLVDHSAFYSGSSKGVEVEVLEYACWHLIRVFNGVFMSLCLKGCIEGHGHYYLGKEKVTQLHFFFHDTISGDKPSAVLVAQRNGTKVGNGSPGQFGQKELVLVLAVDFGFTSGEFNGSSISVFSRNPIMETDRELAVVGGRGKFRMARGFAKLHTYSMNTIGDAVVEYNVTVFHYE</sequence>
<evidence type="ECO:0000256" key="2">
    <source>
        <dbReference type="ARBA" id="ARBA00011738"/>
    </source>
</evidence>
<organism evidence="6 7">
    <name type="scientific">Dioscorea zingiberensis</name>
    <dbReference type="NCBI Taxonomy" id="325984"/>
    <lineage>
        <taxon>Eukaryota</taxon>
        <taxon>Viridiplantae</taxon>
        <taxon>Streptophyta</taxon>
        <taxon>Embryophyta</taxon>
        <taxon>Tracheophyta</taxon>
        <taxon>Spermatophyta</taxon>
        <taxon>Magnoliopsida</taxon>
        <taxon>Liliopsida</taxon>
        <taxon>Dioscoreales</taxon>
        <taxon>Dioscoreaceae</taxon>
        <taxon>Dioscorea</taxon>
    </lineage>
</organism>
<feature type="region of interest" description="Disordered" evidence="5">
    <location>
        <begin position="185"/>
        <end position="218"/>
    </location>
</feature>
<keyword evidence="7" id="KW-1185">Reference proteome</keyword>
<feature type="signal peptide" evidence="4">
    <location>
        <begin position="1"/>
        <end position="23"/>
    </location>
</feature>
<feature type="chain" id="PRO_5039745203" description="Dirigent protein" evidence="4">
    <location>
        <begin position="24"/>
        <end position="403"/>
    </location>
</feature>
<comment type="subcellular location">
    <subcellularLocation>
        <location evidence="4">Secreted</location>
        <location evidence="4">Extracellular space</location>
        <location evidence="4">Apoplast</location>
    </subcellularLocation>
</comment>
<keyword evidence="4" id="KW-0052">Apoplast</keyword>
<dbReference type="AlphaFoldDB" id="A0A9D5CA83"/>
<evidence type="ECO:0000256" key="4">
    <source>
        <dbReference type="RuleBase" id="RU363099"/>
    </source>
</evidence>
<comment type="caution">
    <text evidence="6">The sequence shown here is derived from an EMBL/GenBank/DDBJ whole genome shotgun (WGS) entry which is preliminary data.</text>
</comment>
<evidence type="ECO:0000313" key="7">
    <source>
        <dbReference type="Proteomes" id="UP001085076"/>
    </source>
</evidence>
<dbReference type="EMBL" id="JAGGNH010000006">
    <property type="protein sequence ID" value="KAJ0969053.1"/>
    <property type="molecule type" value="Genomic_DNA"/>
</dbReference>
<accession>A0A9D5CA83</accession>
<keyword evidence="3 4" id="KW-0964">Secreted</keyword>
<feature type="compositionally biased region" description="Low complexity" evidence="5">
    <location>
        <begin position="202"/>
        <end position="212"/>
    </location>
</feature>
<dbReference type="Gene3D" id="2.40.480.10">
    <property type="entry name" value="Allene oxide cyclase-like"/>
    <property type="match status" value="1"/>
</dbReference>
<dbReference type="InterPro" id="IPR044859">
    <property type="entry name" value="Allene_oxi_cyc_Dirigent"/>
</dbReference>
<dbReference type="Pfam" id="PF03018">
    <property type="entry name" value="Dirigent"/>
    <property type="match status" value="1"/>
</dbReference>
<evidence type="ECO:0000256" key="3">
    <source>
        <dbReference type="ARBA" id="ARBA00022525"/>
    </source>
</evidence>
<dbReference type="SUPFAM" id="SSF51110">
    <property type="entry name" value="alpha-D-mannose-specific plant lectins"/>
    <property type="match status" value="1"/>
</dbReference>
<evidence type="ECO:0000256" key="1">
    <source>
        <dbReference type="ARBA" id="ARBA00010746"/>
    </source>
</evidence>
<comment type="similarity">
    <text evidence="1 4">Belongs to the plant dirigent protein family.</text>
</comment>
<dbReference type="Proteomes" id="UP001085076">
    <property type="component" value="Miscellaneous, Linkage group lg06"/>
</dbReference>
<evidence type="ECO:0000313" key="6">
    <source>
        <dbReference type="EMBL" id="KAJ0969053.1"/>
    </source>
</evidence>
<protein>
    <recommendedName>
        <fullName evidence="4">Dirigent protein</fullName>
    </recommendedName>
</protein>
<dbReference type="InterPro" id="IPR004265">
    <property type="entry name" value="Dirigent"/>
</dbReference>
<dbReference type="OrthoDB" id="687840at2759"/>
<dbReference type="PANTHER" id="PTHR36481">
    <property type="entry name" value="EXPRESSED PROTEIN"/>
    <property type="match status" value="1"/>
</dbReference>
<reference evidence="6" key="2">
    <citation type="journal article" date="2022" name="Hortic Res">
        <title>The genome of Dioscorea zingiberensis sheds light on the biosynthesis, origin and evolution of the medicinally important diosgenin saponins.</title>
        <authorList>
            <person name="Li Y."/>
            <person name="Tan C."/>
            <person name="Li Z."/>
            <person name="Guo J."/>
            <person name="Li S."/>
            <person name="Chen X."/>
            <person name="Wang C."/>
            <person name="Dai X."/>
            <person name="Yang H."/>
            <person name="Song W."/>
            <person name="Hou L."/>
            <person name="Xu J."/>
            <person name="Tong Z."/>
            <person name="Xu A."/>
            <person name="Yuan X."/>
            <person name="Wang W."/>
            <person name="Yang Q."/>
            <person name="Chen L."/>
            <person name="Sun Z."/>
            <person name="Wang K."/>
            <person name="Pan B."/>
            <person name="Chen J."/>
            <person name="Bao Y."/>
            <person name="Liu F."/>
            <person name="Qi X."/>
            <person name="Gang D.R."/>
            <person name="Wen J."/>
            <person name="Li J."/>
        </authorList>
    </citation>
    <scope>NUCLEOTIDE SEQUENCE</scope>
    <source>
        <strain evidence="6">Dzin_1.0</strain>
    </source>
</reference>
<keyword evidence="4" id="KW-0732">Signal</keyword>
<dbReference type="PANTHER" id="PTHR36481:SF2">
    <property type="entry name" value="EXPRESSED PROTEIN"/>
    <property type="match status" value="1"/>
</dbReference>
<dbReference type="GO" id="GO:0048046">
    <property type="term" value="C:apoplast"/>
    <property type="evidence" value="ECO:0007669"/>
    <property type="project" value="UniProtKB-SubCell"/>
</dbReference>
<evidence type="ECO:0000256" key="5">
    <source>
        <dbReference type="SAM" id="MobiDB-lite"/>
    </source>
</evidence>
<dbReference type="GO" id="GO:0009699">
    <property type="term" value="P:phenylpropanoid biosynthetic process"/>
    <property type="evidence" value="ECO:0007669"/>
    <property type="project" value="UniProtKB-ARBA"/>
</dbReference>
<comment type="function">
    <text evidence="4">Dirigent proteins impart stereoselectivity on the phenoxy radical-coupling reaction, yielding optically active lignans from two molecules of coniferyl alcohol in the biosynthesis of lignans, flavonolignans, and alkaloids and thus plays a central role in plant secondary metabolism.</text>
</comment>
<comment type="subunit">
    <text evidence="2 4">Homodimer.</text>
</comment>
<gene>
    <name evidence="6" type="ORF">J5N97_021930</name>
</gene>